<organism evidence="1 2">
    <name type="scientific">Candidatus Aveggerthella stercoripullorum</name>
    <dbReference type="NCBI Taxonomy" id="2840688"/>
    <lineage>
        <taxon>Bacteria</taxon>
        <taxon>Bacillati</taxon>
        <taxon>Actinomycetota</taxon>
        <taxon>Coriobacteriia</taxon>
        <taxon>Eggerthellales</taxon>
        <taxon>Eggerthellaceae</taxon>
        <taxon>Eggerthellaceae incertae sedis</taxon>
        <taxon>Candidatus Aveggerthella</taxon>
    </lineage>
</organism>
<gene>
    <name evidence="1" type="ORF">IAA69_00155</name>
</gene>
<proteinExistence type="predicted"/>
<reference evidence="1" key="1">
    <citation type="submission" date="2020-10" db="EMBL/GenBank/DDBJ databases">
        <authorList>
            <person name="Gilroy R."/>
        </authorList>
    </citation>
    <scope>NUCLEOTIDE SEQUENCE</scope>
    <source>
        <strain evidence="1">ChiGjej1B1-2707</strain>
    </source>
</reference>
<dbReference type="CDD" id="cd00093">
    <property type="entry name" value="HTH_XRE"/>
    <property type="match status" value="1"/>
</dbReference>
<evidence type="ECO:0000313" key="2">
    <source>
        <dbReference type="Proteomes" id="UP000824261"/>
    </source>
</evidence>
<dbReference type="Proteomes" id="UP000824261">
    <property type="component" value="Unassembled WGS sequence"/>
</dbReference>
<comment type="caution">
    <text evidence="1">The sequence shown here is derived from an EMBL/GenBank/DDBJ whole genome shotgun (WGS) entry which is preliminary data.</text>
</comment>
<accession>A0A9D1D2E3</accession>
<protein>
    <submittedName>
        <fullName evidence="1">XRE family transcriptional regulator</fullName>
    </submittedName>
</protein>
<dbReference type="EMBL" id="DVGB01000001">
    <property type="protein sequence ID" value="HIR00680.1"/>
    <property type="molecule type" value="Genomic_DNA"/>
</dbReference>
<dbReference type="InterPro" id="IPR001387">
    <property type="entry name" value="Cro/C1-type_HTH"/>
</dbReference>
<name>A0A9D1D2E3_9ACTN</name>
<sequence length="144" mass="16541">MPAEKLTEDLLERLLAAASPEAYLDEGETIERKLKDYLFELLGARGIKRADVCRESKLNSTFVYDIFSGKSLPGRDNALRLAFGLRCNLRETQRLLRLAGASELWPKSRRDAIVIWCIEQGCSLDECDEELWRLNEKTLFDSDR</sequence>
<evidence type="ECO:0000313" key="1">
    <source>
        <dbReference type="EMBL" id="HIR00680.1"/>
    </source>
</evidence>
<reference evidence="1" key="2">
    <citation type="journal article" date="2021" name="PeerJ">
        <title>Extensive microbial diversity within the chicken gut microbiome revealed by metagenomics and culture.</title>
        <authorList>
            <person name="Gilroy R."/>
            <person name="Ravi A."/>
            <person name="Getino M."/>
            <person name="Pursley I."/>
            <person name="Horton D.L."/>
            <person name="Alikhan N.F."/>
            <person name="Baker D."/>
            <person name="Gharbi K."/>
            <person name="Hall N."/>
            <person name="Watson M."/>
            <person name="Adriaenssens E.M."/>
            <person name="Foster-Nyarko E."/>
            <person name="Jarju S."/>
            <person name="Secka A."/>
            <person name="Antonio M."/>
            <person name="Oren A."/>
            <person name="Chaudhuri R.R."/>
            <person name="La Ragione R."/>
            <person name="Hildebrand F."/>
            <person name="Pallen M.J."/>
        </authorList>
    </citation>
    <scope>NUCLEOTIDE SEQUENCE</scope>
    <source>
        <strain evidence="1">ChiGjej1B1-2707</strain>
    </source>
</reference>
<dbReference type="AlphaFoldDB" id="A0A9D1D2E3"/>